<name>A0A2W5FL90_9BACT</name>
<sequence length="188" mass="20689">MTDQSQQKTLKPIPAVELVDGPLSVGDLNDLCDATDAAIEAGGGFGWVSLPNRDILERYWQGVVAMPARMLFVARLDGVICGTAQMIRPPKNNEAQAFAINLSGLFIAPWARGQGMSRRLLDYIEKTAVKEGFGIINLDIRETQVAAIALYESVGFQMIGKHPHYARVHGEIVAGRYYYKVIDPDILK</sequence>
<evidence type="ECO:0000256" key="2">
    <source>
        <dbReference type="ARBA" id="ARBA00023315"/>
    </source>
</evidence>
<proteinExistence type="predicted"/>
<protein>
    <submittedName>
        <fullName evidence="4">GNAT family N-acetyltransferase</fullName>
    </submittedName>
</protein>
<reference evidence="4 5" key="1">
    <citation type="submission" date="2017-08" db="EMBL/GenBank/DDBJ databases">
        <title>Infants hospitalized years apart are colonized by the same room-sourced microbial strains.</title>
        <authorList>
            <person name="Brooks B."/>
            <person name="Olm M.R."/>
            <person name="Firek B.A."/>
            <person name="Baker R."/>
            <person name="Thomas B.C."/>
            <person name="Morowitz M.J."/>
            <person name="Banfield J.F."/>
        </authorList>
    </citation>
    <scope>NUCLEOTIDE SEQUENCE [LARGE SCALE GENOMIC DNA]</scope>
    <source>
        <strain evidence="4">S2_006_000_R2_64</strain>
    </source>
</reference>
<organism evidence="4 5">
    <name type="scientific">Micavibrio aeruginosavorus</name>
    <dbReference type="NCBI Taxonomy" id="349221"/>
    <lineage>
        <taxon>Bacteria</taxon>
        <taxon>Pseudomonadati</taxon>
        <taxon>Bdellovibrionota</taxon>
        <taxon>Bdellovibrionia</taxon>
        <taxon>Bdellovibrionales</taxon>
        <taxon>Pseudobdellovibrionaceae</taxon>
        <taxon>Micavibrio</taxon>
    </lineage>
</organism>
<dbReference type="InterPro" id="IPR016181">
    <property type="entry name" value="Acyl_CoA_acyltransferase"/>
</dbReference>
<keyword evidence="1 4" id="KW-0808">Transferase</keyword>
<dbReference type="PANTHER" id="PTHR43877">
    <property type="entry name" value="AMINOALKYLPHOSPHONATE N-ACETYLTRANSFERASE-RELATED-RELATED"/>
    <property type="match status" value="1"/>
</dbReference>
<dbReference type="SUPFAM" id="SSF55729">
    <property type="entry name" value="Acyl-CoA N-acyltransferases (Nat)"/>
    <property type="match status" value="1"/>
</dbReference>
<feature type="domain" description="N-acetyltransferase" evidence="3">
    <location>
        <begin position="16"/>
        <end position="183"/>
    </location>
</feature>
<accession>A0A2W5FL90</accession>
<dbReference type="Gene3D" id="3.40.630.30">
    <property type="match status" value="1"/>
</dbReference>
<dbReference type="InterPro" id="IPR050832">
    <property type="entry name" value="Bact_Acetyltransf"/>
</dbReference>
<evidence type="ECO:0000313" key="5">
    <source>
        <dbReference type="Proteomes" id="UP000249739"/>
    </source>
</evidence>
<gene>
    <name evidence="4" type="ORF">DI586_09535</name>
</gene>
<dbReference type="EMBL" id="QFOT01000127">
    <property type="protein sequence ID" value="PZP54557.1"/>
    <property type="molecule type" value="Genomic_DNA"/>
</dbReference>
<evidence type="ECO:0000313" key="4">
    <source>
        <dbReference type="EMBL" id="PZP54557.1"/>
    </source>
</evidence>
<dbReference type="Pfam" id="PF00583">
    <property type="entry name" value="Acetyltransf_1"/>
    <property type="match status" value="1"/>
</dbReference>
<dbReference type="PANTHER" id="PTHR43877:SF2">
    <property type="entry name" value="AMINOALKYLPHOSPHONATE N-ACETYLTRANSFERASE-RELATED"/>
    <property type="match status" value="1"/>
</dbReference>
<keyword evidence="2" id="KW-0012">Acyltransferase</keyword>
<dbReference type="Proteomes" id="UP000249739">
    <property type="component" value="Unassembled WGS sequence"/>
</dbReference>
<dbReference type="GO" id="GO:0016747">
    <property type="term" value="F:acyltransferase activity, transferring groups other than amino-acyl groups"/>
    <property type="evidence" value="ECO:0007669"/>
    <property type="project" value="InterPro"/>
</dbReference>
<comment type="caution">
    <text evidence="4">The sequence shown here is derived from an EMBL/GenBank/DDBJ whole genome shotgun (WGS) entry which is preliminary data.</text>
</comment>
<dbReference type="CDD" id="cd04301">
    <property type="entry name" value="NAT_SF"/>
    <property type="match status" value="1"/>
</dbReference>
<evidence type="ECO:0000259" key="3">
    <source>
        <dbReference type="PROSITE" id="PS51186"/>
    </source>
</evidence>
<dbReference type="InterPro" id="IPR000182">
    <property type="entry name" value="GNAT_dom"/>
</dbReference>
<dbReference type="AlphaFoldDB" id="A0A2W5FL90"/>
<evidence type="ECO:0000256" key="1">
    <source>
        <dbReference type="ARBA" id="ARBA00022679"/>
    </source>
</evidence>
<dbReference type="PROSITE" id="PS51186">
    <property type="entry name" value="GNAT"/>
    <property type="match status" value="1"/>
</dbReference>